<accession>A0AAW0EAB2</accession>
<sequence length="253" mass="29170">MPLVEFAAGTHDRCYRCMEPGDPKLLICSRCRIARYCSPECQKADWKKHRDNCINHKQNYKEHGDPAMKQKVRDFQEWHDVWRDGICAWGTFNADLANQSTGYLLNHTYLVEIEPLSNKQSPASRFRVKSGGMLPDTQIQEQFDRVPDQGYRAQLGEQYARFVPNPDLLRIVVVCYPLYSASANYVTNIFPDGQATSFIDPSRPESRLLSAALAQTWRKQFDKHVRNGNVKGHQEILQKLIQEIHDQCSPEVD</sequence>
<feature type="domain" description="MYND-type" evidence="5">
    <location>
        <begin position="14"/>
        <end position="53"/>
    </location>
</feature>
<keyword evidence="2 4" id="KW-0863">Zinc-finger</keyword>
<evidence type="ECO:0000256" key="4">
    <source>
        <dbReference type="PROSITE-ProRule" id="PRU00134"/>
    </source>
</evidence>
<proteinExistence type="predicted"/>
<gene>
    <name evidence="6" type="ORF">R3P38DRAFT_2833093</name>
</gene>
<evidence type="ECO:0000313" key="7">
    <source>
        <dbReference type="Proteomes" id="UP001362999"/>
    </source>
</evidence>
<dbReference type="GO" id="GO:0008270">
    <property type="term" value="F:zinc ion binding"/>
    <property type="evidence" value="ECO:0007669"/>
    <property type="project" value="UniProtKB-KW"/>
</dbReference>
<protein>
    <submittedName>
        <fullName evidence="6">MYND-type domain-containing protein</fullName>
    </submittedName>
</protein>
<dbReference type="Proteomes" id="UP001362999">
    <property type="component" value="Unassembled WGS sequence"/>
</dbReference>
<organism evidence="6 7">
    <name type="scientific">Favolaschia claudopus</name>
    <dbReference type="NCBI Taxonomy" id="2862362"/>
    <lineage>
        <taxon>Eukaryota</taxon>
        <taxon>Fungi</taxon>
        <taxon>Dikarya</taxon>
        <taxon>Basidiomycota</taxon>
        <taxon>Agaricomycotina</taxon>
        <taxon>Agaricomycetes</taxon>
        <taxon>Agaricomycetidae</taxon>
        <taxon>Agaricales</taxon>
        <taxon>Marasmiineae</taxon>
        <taxon>Mycenaceae</taxon>
        <taxon>Favolaschia</taxon>
    </lineage>
</organism>
<evidence type="ECO:0000313" key="6">
    <source>
        <dbReference type="EMBL" id="KAK7062049.1"/>
    </source>
</evidence>
<comment type="caution">
    <text evidence="6">The sequence shown here is derived from an EMBL/GenBank/DDBJ whole genome shotgun (WGS) entry which is preliminary data.</text>
</comment>
<keyword evidence="3" id="KW-0862">Zinc</keyword>
<dbReference type="Pfam" id="PF01753">
    <property type="entry name" value="zf-MYND"/>
    <property type="match status" value="1"/>
</dbReference>
<dbReference type="SUPFAM" id="SSF144232">
    <property type="entry name" value="HIT/MYND zinc finger-like"/>
    <property type="match status" value="1"/>
</dbReference>
<dbReference type="PROSITE" id="PS50865">
    <property type="entry name" value="ZF_MYND_2"/>
    <property type="match status" value="1"/>
</dbReference>
<dbReference type="Gene3D" id="6.10.140.2220">
    <property type="match status" value="1"/>
</dbReference>
<evidence type="ECO:0000256" key="3">
    <source>
        <dbReference type="ARBA" id="ARBA00022833"/>
    </source>
</evidence>
<name>A0AAW0EAB2_9AGAR</name>
<dbReference type="InterPro" id="IPR002893">
    <property type="entry name" value="Znf_MYND"/>
</dbReference>
<keyword evidence="1" id="KW-0479">Metal-binding</keyword>
<reference evidence="6 7" key="1">
    <citation type="journal article" date="2024" name="J Genomics">
        <title>Draft genome sequencing and assembly of Favolaschia claudopus CIRM-BRFM 2984 isolated from oak limbs.</title>
        <authorList>
            <person name="Navarro D."/>
            <person name="Drula E."/>
            <person name="Chaduli D."/>
            <person name="Cazenave R."/>
            <person name="Ahrendt S."/>
            <person name="Wang J."/>
            <person name="Lipzen A."/>
            <person name="Daum C."/>
            <person name="Barry K."/>
            <person name="Grigoriev I.V."/>
            <person name="Favel A."/>
            <person name="Rosso M.N."/>
            <person name="Martin F."/>
        </authorList>
    </citation>
    <scope>NUCLEOTIDE SEQUENCE [LARGE SCALE GENOMIC DNA]</scope>
    <source>
        <strain evidence="6 7">CIRM-BRFM 2984</strain>
    </source>
</reference>
<dbReference type="AlphaFoldDB" id="A0AAW0EAB2"/>
<keyword evidence="7" id="KW-1185">Reference proteome</keyword>
<evidence type="ECO:0000256" key="1">
    <source>
        <dbReference type="ARBA" id="ARBA00022723"/>
    </source>
</evidence>
<evidence type="ECO:0000256" key="2">
    <source>
        <dbReference type="ARBA" id="ARBA00022771"/>
    </source>
</evidence>
<dbReference type="EMBL" id="JAWWNJ010000002">
    <property type="protein sequence ID" value="KAK7062049.1"/>
    <property type="molecule type" value="Genomic_DNA"/>
</dbReference>
<evidence type="ECO:0000259" key="5">
    <source>
        <dbReference type="PROSITE" id="PS50865"/>
    </source>
</evidence>